<dbReference type="Proteomes" id="UP000681722">
    <property type="component" value="Unassembled WGS sequence"/>
</dbReference>
<evidence type="ECO:0000256" key="1">
    <source>
        <dbReference type="SAM" id="MobiDB-lite"/>
    </source>
</evidence>
<gene>
    <name evidence="2" type="ORF">GPM918_LOCUS38292</name>
    <name evidence="3" type="ORF">OVA965_LOCUS39396</name>
    <name evidence="5" type="ORF">SRO942_LOCUS39105</name>
    <name evidence="4" type="ORF">TMI583_LOCUS40702</name>
</gene>
<sequence length="68" mass="7792">MSTLLKQNHAYKLNDLSTEPDSDENGKATSEEDDNNNNDQDNSFDSEILDDDHDDENNTITKEKNILY</sequence>
<feature type="region of interest" description="Disordered" evidence="1">
    <location>
        <begin position="1"/>
        <end position="68"/>
    </location>
</feature>
<dbReference type="EMBL" id="CAJNOQ010025225">
    <property type="protein sequence ID" value="CAF1535207.1"/>
    <property type="molecule type" value="Genomic_DNA"/>
</dbReference>
<dbReference type="Proteomes" id="UP000677228">
    <property type="component" value="Unassembled WGS sequence"/>
</dbReference>
<dbReference type="EMBL" id="CAJOBC010090826">
    <property type="protein sequence ID" value="CAF4394887.1"/>
    <property type="molecule type" value="Genomic_DNA"/>
</dbReference>
<comment type="caution">
    <text evidence="2">The sequence shown here is derived from an EMBL/GenBank/DDBJ whole genome shotgun (WGS) entry which is preliminary data.</text>
</comment>
<name>A0A815VQB1_9BILA</name>
<evidence type="ECO:0000313" key="2">
    <source>
        <dbReference type="EMBL" id="CAF1535207.1"/>
    </source>
</evidence>
<evidence type="ECO:0000313" key="5">
    <source>
        <dbReference type="EMBL" id="CAF4394887.1"/>
    </source>
</evidence>
<reference evidence="2" key="1">
    <citation type="submission" date="2021-02" db="EMBL/GenBank/DDBJ databases">
        <authorList>
            <person name="Nowell W R."/>
        </authorList>
    </citation>
    <scope>NUCLEOTIDE SEQUENCE</scope>
</reference>
<evidence type="ECO:0000313" key="6">
    <source>
        <dbReference type="Proteomes" id="UP000663829"/>
    </source>
</evidence>
<accession>A0A815VQB1</accession>
<protein>
    <submittedName>
        <fullName evidence="2">Uncharacterized protein</fullName>
    </submittedName>
</protein>
<evidence type="ECO:0000313" key="3">
    <source>
        <dbReference type="EMBL" id="CAF1553008.1"/>
    </source>
</evidence>
<dbReference type="Proteomes" id="UP000682733">
    <property type="component" value="Unassembled WGS sequence"/>
</dbReference>
<evidence type="ECO:0000313" key="4">
    <source>
        <dbReference type="EMBL" id="CAF4343570.1"/>
    </source>
</evidence>
<proteinExistence type="predicted"/>
<dbReference type="EMBL" id="CAJOBA010063236">
    <property type="protein sequence ID" value="CAF4343570.1"/>
    <property type="molecule type" value="Genomic_DNA"/>
</dbReference>
<dbReference type="AlphaFoldDB" id="A0A815VQB1"/>
<dbReference type="EMBL" id="CAJNOK010040731">
    <property type="protein sequence ID" value="CAF1553008.1"/>
    <property type="molecule type" value="Genomic_DNA"/>
</dbReference>
<organism evidence="2 6">
    <name type="scientific">Didymodactylos carnosus</name>
    <dbReference type="NCBI Taxonomy" id="1234261"/>
    <lineage>
        <taxon>Eukaryota</taxon>
        <taxon>Metazoa</taxon>
        <taxon>Spiralia</taxon>
        <taxon>Gnathifera</taxon>
        <taxon>Rotifera</taxon>
        <taxon>Eurotatoria</taxon>
        <taxon>Bdelloidea</taxon>
        <taxon>Philodinida</taxon>
        <taxon>Philodinidae</taxon>
        <taxon>Didymodactylos</taxon>
    </lineage>
</organism>
<feature type="compositionally biased region" description="Acidic residues" evidence="1">
    <location>
        <begin position="31"/>
        <end position="57"/>
    </location>
</feature>
<keyword evidence="6" id="KW-1185">Reference proteome</keyword>
<dbReference type="Proteomes" id="UP000663829">
    <property type="component" value="Unassembled WGS sequence"/>
</dbReference>